<gene>
    <name evidence="1" type="ORF">ABT39_MTgene5948</name>
</gene>
<dbReference type="EMBL" id="LKAM01000007">
    <property type="protein sequence ID" value="KUM47761.1"/>
    <property type="molecule type" value="Genomic_DNA"/>
</dbReference>
<evidence type="ECO:0000313" key="1">
    <source>
        <dbReference type="EMBL" id="KUM47761.1"/>
    </source>
</evidence>
<name>A0A101LYM2_PICGL</name>
<proteinExistence type="predicted"/>
<protein>
    <submittedName>
        <fullName evidence="1">Uncharacterized protein</fullName>
    </submittedName>
</protein>
<keyword evidence="1" id="KW-0496">Mitochondrion</keyword>
<comment type="caution">
    <text evidence="1">The sequence shown here is derived from an EMBL/GenBank/DDBJ whole genome shotgun (WGS) entry which is preliminary data.</text>
</comment>
<geneLocation type="mitochondrion" evidence="1"/>
<dbReference type="AlphaFoldDB" id="A0A101LYM2"/>
<reference evidence="1" key="1">
    <citation type="journal article" date="2015" name="Genome Biol. Evol.">
        <title>Organellar Genomes of White Spruce (Picea glauca): Assembly and Annotation.</title>
        <authorList>
            <person name="Jackman S.D."/>
            <person name="Warren R.L."/>
            <person name="Gibb E.A."/>
            <person name="Vandervalk B.P."/>
            <person name="Mohamadi H."/>
            <person name="Chu J."/>
            <person name="Raymond A."/>
            <person name="Pleasance S."/>
            <person name="Coope R."/>
            <person name="Wildung M.R."/>
            <person name="Ritland C.E."/>
            <person name="Bousquet J."/>
            <person name="Jones S.J."/>
            <person name="Bohlmann J."/>
            <person name="Birol I."/>
        </authorList>
    </citation>
    <scope>NUCLEOTIDE SEQUENCE [LARGE SCALE GENOMIC DNA]</scope>
    <source>
        <tissue evidence="1">Flushing bud</tissue>
    </source>
</reference>
<accession>A0A101LYM2</accession>
<organism evidence="1">
    <name type="scientific">Picea glauca</name>
    <name type="common">White spruce</name>
    <name type="synonym">Pinus glauca</name>
    <dbReference type="NCBI Taxonomy" id="3330"/>
    <lineage>
        <taxon>Eukaryota</taxon>
        <taxon>Viridiplantae</taxon>
        <taxon>Streptophyta</taxon>
        <taxon>Embryophyta</taxon>
        <taxon>Tracheophyta</taxon>
        <taxon>Spermatophyta</taxon>
        <taxon>Pinopsida</taxon>
        <taxon>Pinidae</taxon>
        <taxon>Conifers I</taxon>
        <taxon>Pinales</taxon>
        <taxon>Pinaceae</taxon>
        <taxon>Picea</taxon>
    </lineage>
</organism>
<sequence>MGQDFHLFLTNEGGHFDWIEQRASSTRWLSPSSIRPPAESIPSCHSLPGNSAHPHEQRCDASAYALGAVIAFASN</sequence>